<feature type="domain" description="Pentraxin (PTX)" evidence="10">
    <location>
        <begin position="22"/>
        <end position="222"/>
    </location>
</feature>
<dbReference type="PANTHER" id="PTHR45869:SF7">
    <property type="entry name" value="C-REACTIVE PROTEIN"/>
    <property type="match status" value="1"/>
</dbReference>
<proteinExistence type="inferred from homology"/>
<evidence type="ECO:0000256" key="6">
    <source>
        <dbReference type="ARBA" id="ARBA00023157"/>
    </source>
</evidence>
<evidence type="ECO:0000256" key="4">
    <source>
        <dbReference type="ARBA" id="ARBA00022729"/>
    </source>
</evidence>
<dbReference type="Gene3D" id="2.60.120.200">
    <property type="match status" value="1"/>
</dbReference>
<evidence type="ECO:0000313" key="12">
    <source>
        <dbReference type="Proteomes" id="UP000694397"/>
    </source>
</evidence>
<keyword evidence="3 9" id="KW-0479">Metal-binding</keyword>
<evidence type="ECO:0000256" key="8">
    <source>
        <dbReference type="PROSITE-ProRule" id="PRU01172"/>
    </source>
</evidence>
<sequence length="224" mass="24647">MERLIFSALLLTICHSEPQDLQGKVFTFPVESNTAYVKVTPDVEKDLRAITVCLRFFSDVDRAQSVMSLAAVSHINGYGLYTPSTSYGIDVCDSAAFFWGLPVQLNEWVSLCGTWDSATGLAQLWVNGKPSSRKALSAGKAIAGKLSIILGQEQDTLGGGFDIKQSFVGQLADVHMWDHVISACEIQQYMDSLSFSPGNVINWRRMEYAKYGVVFVEEKQPGSC</sequence>
<dbReference type="InterPro" id="IPR013320">
    <property type="entry name" value="ConA-like_dom_sf"/>
</dbReference>
<dbReference type="SUPFAM" id="SSF49899">
    <property type="entry name" value="Concanavalin A-like lectins/glucanases"/>
    <property type="match status" value="1"/>
</dbReference>
<evidence type="ECO:0000313" key="11">
    <source>
        <dbReference type="Ensembl" id="ENSSFOP00015073779.1"/>
    </source>
</evidence>
<dbReference type="Ensembl" id="ENSSFOT00015067463.1">
    <property type="protein sequence ID" value="ENSSFOP00015073779.1"/>
    <property type="gene ID" value="ENSSFOG00015027324.1"/>
</dbReference>
<reference evidence="11" key="3">
    <citation type="submission" date="2025-09" db="UniProtKB">
        <authorList>
            <consortium name="Ensembl"/>
        </authorList>
    </citation>
    <scope>IDENTIFICATION</scope>
</reference>
<dbReference type="GeneID" id="108927030"/>
<dbReference type="PANTHER" id="PTHR45869">
    <property type="entry name" value="C-REACTIVE PROTEIN-RELATED"/>
    <property type="match status" value="1"/>
</dbReference>
<evidence type="ECO:0000256" key="5">
    <source>
        <dbReference type="ARBA" id="ARBA00022837"/>
    </source>
</evidence>
<dbReference type="KEGG" id="sfm:108927030"/>
<dbReference type="PRINTS" id="PR00895">
    <property type="entry name" value="PENTAXIN"/>
</dbReference>
<keyword evidence="4 9" id="KW-0732">Signal</keyword>
<reference evidence="11 12" key="1">
    <citation type="submission" date="2019-04" db="EMBL/GenBank/DDBJ databases">
        <authorList>
            <consortium name="Wellcome Sanger Institute Data Sharing"/>
        </authorList>
    </citation>
    <scope>NUCLEOTIDE SEQUENCE [LARGE SCALE GENOMIC DNA]</scope>
</reference>
<protein>
    <recommendedName>
        <fullName evidence="9">Pentraxin family member</fullName>
    </recommendedName>
</protein>
<organism evidence="11 12">
    <name type="scientific">Scleropages formosus</name>
    <name type="common">Asian bonytongue</name>
    <name type="synonym">Osteoglossum formosum</name>
    <dbReference type="NCBI Taxonomy" id="113540"/>
    <lineage>
        <taxon>Eukaryota</taxon>
        <taxon>Metazoa</taxon>
        <taxon>Chordata</taxon>
        <taxon>Craniata</taxon>
        <taxon>Vertebrata</taxon>
        <taxon>Euteleostomi</taxon>
        <taxon>Actinopterygii</taxon>
        <taxon>Neopterygii</taxon>
        <taxon>Teleostei</taxon>
        <taxon>Osteoglossocephala</taxon>
        <taxon>Osteoglossomorpha</taxon>
        <taxon>Osteoglossiformes</taxon>
        <taxon>Osteoglossidae</taxon>
        <taxon>Scleropages</taxon>
    </lineage>
</organism>
<keyword evidence="12" id="KW-1185">Reference proteome</keyword>
<dbReference type="FunFam" id="2.60.120.200:FF:000070">
    <property type="entry name" value="Serum amyloid P-component"/>
    <property type="match status" value="1"/>
</dbReference>
<dbReference type="AlphaFoldDB" id="A0A8C9WH22"/>
<dbReference type="RefSeq" id="XP_018595571.1">
    <property type="nucleotide sequence ID" value="XM_018740055.2"/>
</dbReference>
<dbReference type="OrthoDB" id="547680at2759"/>
<feature type="disulfide bond" evidence="8">
    <location>
        <begin position="53"/>
        <end position="112"/>
    </location>
</feature>
<evidence type="ECO:0000259" key="10">
    <source>
        <dbReference type="PROSITE" id="PS51828"/>
    </source>
</evidence>
<dbReference type="InterPro" id="IPR051005">
    <property type="entry name" value="Pentraxin_domain"/>
</dbReference>
<dbReference type="PROSITE" id="PS51828">
    <property type="entry name" value="PTX_2"/>
    <property type="match status" value="1"/>
</dbReference>
<dbReference type="Proteomes" id="UP000694397">
    <property type="component" value="Chromosome 4"/>
</dbReference>
<dbReference type="GO" id="GO:0005576">
    <property type="term" value="C:extracellular region"/>
    <property type="evidence" value="ECO:0007669"/>
    <property type="project" value="UniProtKB-SubCell"/>
</dbReference>
<dbReference type="Pfam" id="PF00354">
    <property type="entry name" value="Pentaxin"/>
    <property type="match status" value="1"/>
</dbReference>
<comment type="subcellular location">
    <subcellularLocation>
        <location evidence="1 9">Secreted</location>
    </subcellularLocation>
</comment>
<evidence type="ECO:0000256" key="7">
    <source>
        <dbReference type="ARBA" id="ARBA00038102"/>
    </source>
</evidence>
<dbReference type="GO" id="GO:0046872">
    <property type="term" value="F:metal ion binding"/>
    <property type="evidence" value="ECO:0007669"/>
    <property type="project" value="UniProtKB-KW"/>
</dbReference>
<reference evidence="11" key="2">
    <citation type="submission" date="2025-08" db="UniProtKB">
        <authorList>
            <consortium name="Ensembl"/>
        </authorList>
    </citation>
    <scope>IDENTIFICATION</scope>
</reference>
<comment type="cofactor">
    <cofactor evidence="9">
        <name>Ca(2+)</name>
        <dbReference type="ChEBI" id="CHEBI:29108"/>
    </cofactor>
    <text evidence="9">Binds 2 calcium ions per subunit.</text>
</comment>
<keyword evidence="6 8" id="KW-1015">Disulfide bond</keyword>
<dbReference type="SMART" id="SM00159">
    <property type="entry name" value="PTX"/>
    <property type="match status" value="1"/>
</dbReference>
<evidence type="ECO:0000256" key="2">
    <source>
        <dbReference type="ARBA" id="ARBA00022525"/>
    </source>
</evidence>
<comment type="subunit">
    <text evidence="9">Homopentamer. Pentaxin (or pentraxin) have a discoid arrangement of 5 non-covalently bound subunits.</text>
</comment>
<feature type="chain" id="PRO_5034932063" description="Pentraxin family member" evidence="9">
    <location>
        <begin position="17"/>
        <end position="224"/>
    </location>
</feature>
<dbReference type="InterPro" id="IPR001759">
    <property type="entry name" value="PTX_dom"/>
</dbReference>
<evidence type="ECO:0000256" key="3">
    <source>
        <dbReference type="ARBA" id="ARBA00022723"/>
    </source>
</evidence>
<keyword evidence="2" id="KW-0964">Secreted</keyword>
<accession>A0A8C9WH22</accession>
<evidence type="ECO:0000256" key="1">
    <source>
        <dbReference type="ARBA" id="ARBA00004613"/>
    </source>
</evidence>
<dbReference type="GeneTree" id="ENSGT01100000263515"/>
<evidence type="ECO:0000256" key="9">
    <source>
        <dbReference type="RuleBase" id="RU362112"/>
    </source>
</evidence>
<keyword evidence="5 9" id="KW-0106">Calcium</keyword>
<comment type="similarity">
    <text evidence="7 9">Belongs to the pentraxin family.</text>
</comment>
<gene>
    <name evidence="11" type="primary">LOC108927030</name>
</gene>
<name>A0A8C9WH22_SCLFO</name>
<feature type="signal peptide" evidence="9">
    <location>
        <begin position="1"/>
        <end position="16"/>
    </location>
</feature>